<dbReference type="EMBL" id="LAZR01023347">
    <property type="protein sequence ID" value="KKL78807.1"/>
    <property type="molecule type" value="Genomic_DNA"/>
</dbReference>
<proteinExistence type="predicted"/>
<evidence type="ECO:0000256" key="1">
    <source>
        <dbReference type="SAM" id="MobiDB-lite"/>
    </source>
</evidence>
<gene>
    <name evidence="2" type="ORF">LCGC14_2021160</name>
</gene>
<reference evidence="2" key="1">
    <citation type="journal article" date="2015" name="Nature">
        <title>Complex archaea that bridge the gap between prokaryotes and eukaryotes.</title>
        <authorList>
            <person name="Spang A."/>
            <person name="Saw J.H."/>
            <person name="Jorgensen S.L."/>
            <person name="Zaremba-Niedzwiedzka K."/>
            <person name="Martijn J."/>
            <person name="Lind A.E."/>
            <person name="van Eijk R."/>
            <person name="Schleper C."/>
            <person name="Guy L."/>
            <person name="Ettema T.J."/>
        </authorList>
    </citation>
    <scope>NUCLEOTIDE SEQUENCE</scope>
</reference>
<feature type="non-terminal residue" evidence="2">
    <location>
        <position position="1"/>
    </location>
</feature>
<dbReference type="AlphaFoldDB" id="A0A0F9HUM6"/>
<sequence length="38" mass="4046">EDEHPGPTALEADLVQVGEEGSGQAEEPEQADKERQVA</sequence>
<protein>
    <submittedName>
        <fullName evidence="2">Uncharacterized protein</fullName>
    </submittedName>
</protein>
<evidence type="ECO:0000313" key="2">
    <source>
        <dbReference type="EMBL" id="KKL78807.1"/>
    </source>
</evidence>
<comment type="caution">
    <text evidence="2">The sequence shown here is derived from an EMBL/GenBank/DDBJ whole genome shotgun (WGS) entry which is preliminary data.</text>
</comment>
<feature type="region of interest" description="Disordered" evidence="1">
    <location>
        <begin position="1"/>
        <end position="38"/>
    </location>
</feature>
<organism evidence="2">
    <name type="scientific">marine sediment metagenome</name>
    <dbReference type="NCBI Taxonomy" id="412755"/>
    <lineage>
        <taxon>unclassified sequences</taxon>
        <taxon>metagenomes</taxon>
        <taxon>ecological metagenomes</taxon>
    </lineage>
</organism>
<name>A0A0F9HUM6_9ZZZZ</name>
<accession>A0A0F9HUM6</accession>